<dbReference type="FunFam" id="1.20.1560.10:FF:000011">
    <property type="entry name" value="Multidrug ABC transporter ATP-binding protein"/>
    <property type="match status" value="1"/>
</dbReference>
<feature type="transmembrane region" description="Helical" evidence="9">
    <location>
        <begin position="148"/>
        <end position="171"/>
    </location>
</feature>
<accession>A0A381PY85</accession>
<dbReference type="EMBL" id="UINC01001105">
    <property type="protein sequence ID" value="SUZ70939.1"/>
    <property type="molecule type" value="Genomic_DNA"/>
</dbReference>
<dbReference type="CDD" id="cd18544">
    <property type="entry name" value="ABC_6TM_TmrA_like"/>
    <property type="match status" value="1"/>
</dbReference>
<keyword evidence="8 9" id="KW-0472">Membrane</keyword>
<feature type="domain" description="ABC transmembrane type-1" evidence="11">
    <location>
        <begin position="38"/>
        <end position="320"/>
    </location>
</feature>
<keyword evidence="4 9" id="KW-0812">Transmembrane</keyword>
<keyword evidence="2" id="KW-0813">Transport</keyword>
<dbReference type="InterPro" id="IPR003593">
    <property type="entry name" value="AAA+_ATPase"/>
</dbReference>
<dbReference type="InterPro" id="IPR011527">
    <property type="entry name" value="ABC1_TM_dom"/>
</dbReference>
<reference evidence="12" key="1">
    <citation type="submission" date="2018-05" db="EMBL/GenBank/DDBJ databases">
        <authorList>
            <person name="Lanie J.A."/>
            <person name="Ng W.-L."/>
            <person name="Kazmierczak K.M."/>
            <person name="Andrzejewski T.M."/>
            <person name="Davidsen T.M."/>
            <person name="Wayne K.J."/>
            <person name="Tettelin H."/>
            <person name="Glass J.I."/>
            <person name="Rusch D."/>
            <person name="Podicherti R."/>
            <person name="Tsui H.-C.T."/>
            <person name="Winkler M.E."/>
        </authorList>
    </citation>
    <scope>NUCLEOTIDE SEQUENCE</scope>
</reference>
<dbReference type="PROSITE" id="PS00211">
    <property type="entry name" value="ABC_TRANSPORTER_1"/>
    <property type="match status" value="1"/>
</dbReference>
<keyword evidence="7 9" id="KW-1133">Transmembrane helix</keyword>
<dbReference type="Pfam" id="PF00005">
    <property type="entry name" value="ABC_tran"/>
    <property type="match status" value="1"/>
</dbReference>
<evidence type="ECO:0000256" key="8">
    <source>
        <dbReference type="ARBA" id="ARBA00023136"/>
    </source>
</evidence>
<dbReference type="InterPro" id="IPR003439">
    <property type="entry name" value="ABC_transporter-like_ATP-bd"/>
</dbReference>
<feature type="transmembrane region" description="Helical" evidence="9">
    <location>
        <begin position="33"/>
        <end position="53"/>
    </location>
</feature>
<dbReference type="PANTHER" id="PTHR43394">
    <property type="entry name" value="ATP-DEPENDENT PERMEASE MDL1, MITOCHONDRIAL"/>
    <property type="match status" value="1"/>
</dbReference>
<feature type="non-terminal residue" evidence="12">
    <location>
        <position position="1"/>
    </location>
</feature>
<name>A0A381PY85_9ZZZZ</name>
<sequence length="618" mass="69139">VPPAQDGFQEEEALGKGYDARLMRRLLQYLRPYWRYVALAITILVAASFLQVVGPWLTRIALDDAIPNGDTSLLATLAAAYLGSVVLGFVLLYAQTVLTTWLGQRVMYDLRTEIFGKLQRFDLRFYDKNPVGRLMTRITSDVETLNELFASGVVAVFGDLFTLGFILSAMLIMDWRLALITFSVLPFVVLTAFLFRMKLRTAYRDIRVRLARINAYLHERITGMMVVKLFNREGHDARRHAAINQDYLEAHLRSITYYALFFPVIELFTAIALALIIWRGGATLLAGVLTVGVLAAFIQYAQRFFRPIQDLSEKYNLLQAAMASSERIFLLIDRESAIVDPPDPVPLEQPVRGEIEFQDVWFAYGKRAENGTKSEGTDSVEGDGSNGDWDWALKGVSFRAASGERLAIVGHTGAGKTTIISLLMRFYQPQRGRILLDGIPIDRLRLDELREHIGLVLQDVFLFSQDVAHNIRLGAKDIPKDRVREAAERIGAAPFIERLADGYNQELGERGATLSVGERQLVSFARALAFDPQVLVLDEATSSVDSEIEAQIEAATNKLMAGRTSMVIAHRLSTILGADHIVVLHQGELCEEGTHQELLEHGGLYARLHELQFARTPA</sequence>
<evidence type="ECO:0000256" key="1">
    <source>
        <dbReference type="ARBA" id="ARBA00004651"/>
    </source>
</evidence>
<keyword evidence="6" id="KW-0067">ATP-binding</keyword>
<evidence type="ECO:0000256" key="5">
    <source>
        <dbReference type="ARBA" id="ARBA00022741"/>
    </source>
</evidence>
<protein>
    <recommendedName>
        <fullName evidence="13">ABC transmembrane type-1 domain-containing protein</fullName>
    </recommendedName>
</protein>
<feature type="transmembrane region" description="Helical" evidence="9">
    <location>
        <begin position="73"/>
        <end position="94"/>
    </location>
</feature>
<dbReference type="GO" id="GO:0015421">
    <property type="term" value="F:ABC-type oligopeptide transporter activity"/>
    <property type="evidence" value="ECO:0007669"/>
    <property type="project" value="TreeGrafter"/>
</dbReference>
<keyword evidence="3" id="KW-1003">Cell membrane</keyword>
<dbReference type="Gene3D" id="1.20.1560.10">
    <property type="entry name" value="ABC transporter type 1, transmembrane domain"/>
    <property type="match status" value="1"/>
</dbReference>
<feature type="domain" description="ABC transporter" evidence="10">
    <location>
        <begin position="355"/>
        <end position="611"/>
    </location>
</feature>
<evidence type="ECO:0000256" key="2">
    <source>
        <dbReference type="ARBA" id="ARBA00022448"/>
    </source>
</evidence>
<keyword evidence="5" id="KW-0547">Nucleotide-binding</keyword>
<dbReference type="GO" id="GO:0005524">
    <property type="term" value="F:ATP binding"/>
    <property type="evidence" value="ECO:0007669"/>
    <property type="project" value="UniProtKB-KW"/>
</dbReference>
<dbReference type="SUPFAM" id="SSF90123">
    <property type="entry name" value="ABC transporter transmembrane region"/>
    <property type="match status" value="1"/>
</dbReference>
<dbReference type="FunFam" id="3.40.50.300:FF:000221">
    <property type="entry name" value="Multidrug ABC transporter ATP-binding protein"/>
    <property type="match status" value="1"/>
</dbReference>
<feature type="transmembrane region" description="Helical" evidence="9">
    <location>
        <begin position="177"/>
        <end position="195"/>
    </location>
</feature>
<dbReference type="SMART" id="SM00382">
    <property type="entry name" value="AAA"/>
    <property type="match status" value="1"/>
</dbReference>
<evidence type="ECO:0000256" key="9">
    <source>
        <dbReference type="SAM" id="Phobius"/>
    </source>
</evidence>
<dbReference type="PANTHER" id="PTHR43394:SF1">
    <property type="entry name" value="ATP-BINDING CASSETTE SUB-FAMILY B MEMBER 10, MITOCHONDRIAL"/>
    <property type="match status" value="1"/>
</dbReference>
<dbReference type="InterPro" id="IPR027417">
    <property type="entry name" value="P-loop_NTPase"/>
</dbReference>
<dbReference type="InterPro" id="IPR036640">
    <property type="entry name" value="ABC1_TM_sf"/>
</dbReference>
<dbReference type="AlphaFoldDB" id="A0A381PY85"/>
<dbReference type="SUPFAM" id="SSF52540">
    <property type="entry name" value="P-loop containing nucleoside triphosphate hydrolases"/>
    <property type="match status" value="1"/>
</dbReference>
<dbReference type="InterPro" id="IPR039421">
    <property type="entry name" value="Type_1_exporter"/>
</dbReference>
<feature type="transmembrane region" description="Helical" evidence="9">
    <location>
        <begin position="255"/>
        <end position="278"/>
    </location>
</feature>
<dbReference type="GO" id="GO:0016887">
    <property type="term" value="F:ATP hydrolysis activity"/>
    <property type="evidence" value="ECO:0007669"/>
    <property type="project" value="InterPro"/>
</dbReference>
<dbReference type="InterPro" id="IPR017871">
    <property type="entry name" value="ABC_transporter-like_CS"/>
</dbReference>
<comment type="subcellular location">
    <subcellularLocation>
        <location evidence="1">Cell membrane</location>
        <topology evidence="1">Multi-pass membrane protein</topology>
    </subcellularLocation>
</comment>
<dbReference type="Gene3D" id="3.40.50.300">
    <property type="entry name" value="P-loop containing nucleotide triphosphate hydrolases"/>
    <property type="match status" value="1"/>
</dbReference>
<dbReference type="PROSITE" id="PS50929">
    <property type="entry name" value="ABC_TM1F"/>
    <property type="match status" value="1"/>
</dbReference>
<evidence type="ECO:0000256" key="6">
    <source>
        <dbReference type="ARBA" id="ARBA00022840"/>
    </source>
</evidence>
<proteinExistence type="predicted"/>
<dbReference type="Pfam" id="PF00664">
    <property type="entry name" value="ABC_membrane"/>
    <property type="match status" value="1"/>
</dbReference>
<evidence type="ECO:0000256" key="3">
    <source>
        <dbReference type="ARBA" id="ARBA00022475"/>
    </source>
</evidence>
<feature type="transmembrane region" description="Helical" evidence="9">
    <location>
        <begin position="284"/>
        <end position="301"/>
    </location>
</feature>
<dbReference type="CDD" id="cd03254">
    <property type="entry name" value="ABCC_Glucan_exporter_like"/>
    <property type="match status" value="1"/>
</dbReference>
<evidence type="ECO:0000259" key="11">
    <source>
        <dbReference type="PROSITE" id="PS50929"/>
    </source>
</evidence>
<gene>
    <name evidence="12" type="ORF">METZ01_LOCUS23793</name>
</gene>
<organism evidence="12">
    <name type="scientific">marine metagenome</name>
    <dbReference type="NCBI Taxonomy" id="408172"/>
    <lineage>
        <taxon>unclassified sequences</taxon>
        <taxon>metagenomes</taxon>
        <taxon>ecological metagenomes</taxon>
    </lineage>
</organism>
<evidence type="ECO:0008006" key="13">
    <source>
        <dbReference type="Google" id="ProtNLM"/>
    </source>
</evidence>
<dbReference type="GO" id="GO:0005886">
    <property type="term" value="C:plasma membrane"/>
    <property type="evidence" value="ECO:0007669"/>
    <property type="project" value="UniProtKB-SubCell"/>
</dbReference>
<evidence type="ECO:0000256" key="7">
    <source>
        <dbReference type="ARBA" id="ARBA00022989"/>
    </source>
</evidence>
<evidence type="ECO:0000313" key="12">
    <source>
        <dbReference type="EMBL" id="SUZ70939.1"/>
    </source>
</evidence>
<dbReference type="PROSITE" id="PS50893">
    <property type="entry name" value="ABC_TRANSPORTER_2"/>
    <property type="match status" value="1"/>
</dbReference>
<evidence type="ECO:0000259" key="10">
    <source>
        <dbReference type="PROSITE" id="PS50893"/>
    </source>
</evidence>
<evidence type="ECO:0000256" key="4">
    <source>
        <dbReference type="ARBA" id="ARBA00022692"/>
    </source>
</evidence>